<dbReference type="Proteomes" id="UP000293550">
    <property type="component" value="Unassembled WGS sequence"/>
</dbReference>
<evidence type="ECO:0000313" key="1">
    <source>
        <dbReference type="EMBL" id="RZI46475.1"/>
    </source>
</evidence>
<organism evidence="1 2">
    <name type="scientific">Candidatus Finniella inopinata</name>
    <dbReference type="NCBI Taxonomy" id="1696036"/>
    <lineage>
        <taxon>Bacteria</taxon>
        <taxon>Pseudomonadati</taxon>
        <taxon>Pseudomonadota</taxon>
        <taxon>Alphaproteobacteria</taxon>
        <taxon>Holosporales</taxon>
        <taxon>Candidatus Paracaedibacteraceae</taxon>
        <taxon>Candidatus Finniella</taxon>
    </lineage>
</organism>
<keyword evidence="2" id="KW-1185">Reference proteome</keyword>
<dbReference type="RefSeq" id="WP_130153578.1">
    <property type="nucleotide sequence ID" value="NZ_SCFB01000004.1"/>
</dbReference>
<proteinExistence type="predicted"/>
<dbReference type="AlphaFoldDB" id="A0A4Q7DJX6"/>
<accession>A0A4Q7DJX6</accession>
<comment type="caution">
    <text evidence="1">The sequence shown here is derived from an EMBL/GenBank/DDBJ whole genome shotgun (WGS) entry which is preliminary data.</text>
</comment>
<name>A0A4Q7DJX6_9PROT</name>
<reference evidence="1 2" key="1">
    <citation type="submission" date="2018-10" db="EMBL/GenBank/DDBJ databases">
        <title>An updated phylogeny of the Alphaproteobacteria reveals that the parasitic Rickettsiales and Holosporales have independent origins.</title>
        <authorList>
            <person name="Munoz-Gomez S.A."/>
            <person name="Hess S."/>
            <person name="Burger G."/>
            <person name="Lang B.F."/>
            <person name="Susko E."/>
            <person name="Slamovits C.H."/>
            <person name="Roger A.J."/>
        </authorList>
    </citation>
    <scope>NUCLEOTIDE SEQUENCE [LARGE SCALE GENOMIC DNA]</scope>
    <source>
        <strain evidence="1">HOLO01</strain>
    </source>
</reference>
<evidence type="ECO:0000313" key="2">
    <source>
        <dbReference type="Proteomes" id="UP000293550"/>
    </source>
</evidence>
<gene>
    <name evidence="1" type="ORF">EQU50_02505</name>
</gene>
<protein>
    <submittedName>
        <fullName evidence="1">Uncharacterized protein</fullName>
    </submittedName>
</protein>
<sequence>MLFGEHRPLLLLLRWASQHPAASMWGTDAGVTPITSGTATFGGYGTVYAQDVTFSPSTGGGPTVTWLIGIDPTGTTPPCGVLNMTGALTLPTNIEVDGVVATPFPDAGYTVARGYTLSVASGLGALNHQLSAYSLVLQESPSPYSLLLKKTVMVTFEAPGFYSGRPITRNGEGLLVRYGLYNSAWTGPTGSHPFFSGATTDITLDNRYKTTLSTENTLSSGTSVTPLLWTGSAAFPTLSTGQAYAWQLWRSDGYQTDNTNHGWLAQGLLTATDMGAGNLNITYQITPNEGHNSGAIVNR</sequence>
<dbReference type="EMBL" id="SCFB01000004">
    <property type="protein sequence ID" value="RZI46475.1"/>
    <property type="molecule type" value="Genomic_DNA"/>
</dbReference>